<name>A0A1B7L1G4_9ENTR</name>
<dbReference type="InterPro" id="IPR000760">
    <property type="entry name" value="Inositol_monophosphatase-like"/>
</dbReference>
<dbReference type="GO" id="GO:0008934">
    <property type="term" value="F:inositol monophosphate 1-phosphatase activity"/>
    <property type="evidence" value="ECO:0007669"/>
    <property type="project" value="TreeGrafter"/>
</dbReference>
<dbReference type="GO" id="GO:0007165">
    <property type="term" value="P:signal transduction"/>
    <property type="evidence" value="ECO:0007669"/>
    <property type="project" value="TreeGrafter"/>
</dbReference>
<dbReference type="PANTHER" id="PTHR20854">
    <property type="entry name" value="INOSITOL MONOPHOSPHATASE"/>
    <property type="match status" value="1"/>
</dbReference>
<evidence type="ECO:0000256" key="3">
    <source>
        <dbReference type="ARBA" id="ARBA00022801"/>
    </source>
</evidence>
<dbReference type="PANTHER" id="PTHR20854:SF4">
    <property type="entry name" value="INOSITOL-1-MONOPHOSPHATASE-RELATED"/>
    <property type="match status" value="1"/>
</dbReference>
<dbReference type="Gene3D" id="3.40.190.80">
    <property type="match status" value="1"/>
</dbReference>
<dbReference type="PRINTS" id="PR00377">
    <property type="entry name" value="IMPHPHTASES"/>
</dbReference>
<keyword evidence="5" id="KW-0479">Metal-binding</keyword>
<dbReference type="RefSeq" id="WP_064599486.1">
    <property type="nucleotide sequence ID" value="NZ_CP134782.1"/>
</dbReference>
<dbReference type="GO" id="GO:0006020">
    <property type="term" value="P:inositol metabolic process"/>
    <property type="evidence" value="ECO:0007669"/>
    <property type="project" value="TreeGrafter"/>
</dbReference>
<dbReference type="EMBL" id="LYRP01000033">
    <property type="protein sequence ID" value="OAT76130.1"/>
    <property type="molecule type" value="Genomic_DNA"/>
</dbReference>
<organism evidence="6 7">
    <name type="scientific">Mangrovibacter phragmitis</name>
    <dbReference type="NCBI Taxonomy" id="1691903"/>
    <lineage>
        <taxon>Bacteria</taxon>
        <taxon>Pseudomonadati</taxon>
        <taxon>Pseudomonadota</taxon>
        <taxon>Gammaproteobacteria</taxon>
        <taxon>Enterobacterales</taxon>
        <taxon>Enterobacteriaceae</taxon>
        <taxon>Mangrovibacter</taxon>
    </lineage>
</organism>
<dbReference type="SUPFAM" id="SSF56655">
    <property type="entry name" value="Carbohydrate phosphatase"/>
    <property type="match status" value="1"/>
</dbReference>
<comment type="cofactor">
    <cofactor evidence="1 5">
        <name>Mg(2+)</name>
        <dbReference type="ChEBI" id="CHEBI:18420"/>
    </cofactor>
</comment>
<dbReference type="InterPro" id="IPR011809">
    <property type="entry name" value="His_9_proposed"/>
</dbReference>
<dbReference type="Pfam" id="PF00459">
    <property type="entry name" value="Inositol_P"/>
    <property type="match status" value="1"/>
</dbReference>
<gene>
    <name evidence="6" type="ORF">A9B99_11845</name>
</gene>
<dbReference type="GO" id="GO:0046872">
    <property type="term" value="F:metal ion binding"/>
    <property type="evidence" value="ECO:0007669"/>
    <property type="project" value="UniProtKB-KW"/>
</dbReference>
<evidence type="ECO:0000313" key="7">
    <source>
        <dbReference type="Proteomes" id="UP000078225"/>
    </source>
</evidence>
<feature type="binding site" evidence="5">
    <location>
        <position position="89"/>
    </location>
    <ligand>
        <name>Mg(2+)</name>
        <dbReference type="ChEBI" id="CHEBI:18420"/>
        <label>1</label>
        <note>catalytic</note>
    </ligand>
</feature>
<sequence length="263" mass="28847">MAHALPDIAFFHQLADAAAQQTLPRFRSAQELHVGSKPKEGFRFDPVTDADREAERVIRQIITEHYPEHSILGEEFGATGSGPLQWVLDPVDGTRPFLCGLPVWGTLIGLYEHGRARMGMMSQPFTQERFWADGNAAWWRSPYGEHRLTSRTGISLSQAILHTTSPEPVPRFPAIRFTDLAERVLMTRYGGECYAIAMVAAGHIDICVEYGLQPYDIAALVPLIEQAGGAITTLDGGRPEQGGNIVATGCPVLHQTVLDCLNG</sequence>
<dbReference type="NCBIfam" id="TIGR02067">
    <property type="entry name" value="his_9_HisN"/>
    <property type="match status" value="1"/>
</dbReference>
<dbReference type="GO" id="GO:0000105">
    <property type="term" value="P:L-histidine biosynthetic process"/>
    <property type="evidence" value="ECO:0007669"/>
    <property type="project" value="UniProtKB-UniRule"/>
</dbReference>
<evidence type="ECO:0000256" key="1">
    <source>
        <dbReference type="ARBA" id="ARBA00001946"/>
    </source>
</evidence>
<evidence type="ECO:0000256" key="4">
    <source>
        <dbReference type="NCBIfam" id="TIGR02067"/>
    </source>
</evidence>
<dbReference type="STRING" id="1691903.A9B99_11845"/>
<evidence type="ECO:0000256" key="2">
    <source>
        <dbReference type="ARBA" id="ARBA00009759"/>
    </source>
</evidence>
<dbReference type="OrthoDB" id="9785695at2"/>
<dbReference type="GO" id="GO:0004401">
    <property type="term" value="F:histidinol-phosphatase activity"/>
    <property type="evidence" value="ECO:0007669"/>
    <property type="project" value="UniProtKB-UniRule"/>
</dbReference>
<feature type="binding site" evidence="5">
    <location>
        <position position="74"/>
    </location>
    <ligand>
        <name>Mg(2+)</name>
        <dbReference type="ChEBI" id="CHEBI:18420"/>
        <label>1</label>
        <note>catalytic</note>
    </ligand>
</feature>
<reference evidence="7" key="1">
    <citation type="submission" date="2016-05" db="EMBL/GenBank/DDBJ databases">
        <authorList>
            <person name="Behera P."/>
            <person name="Vaishampayan P."/>
            <person name="Singh N."/>
            <person name="Raina V."/>
            <person name="Suar M."/>
            <person name="Pattnaik A."/>
            <person name="Rastogi G."/>
        </authorList>
    </citation>
    <scope>NUCLEOTIDE SEQUENCE [LARGE SCALE GENOMIC DNA]</scope>
    <source>
        <strain evidence="7">MP23</strain>
    </source>
</reference>
<comment type="caution">
    <text evidence="6">The sequence shown here is derived from an EMBL/GenBank/DDBJ whole genome shotgun (WGS) entry which is preliminary data.</text>
</comment>
<dbReference type="CDD" id="cd01641">
    <property type="entry name" value="Bacterial_IMPase_like_1"/>
    <property type="match status" value="1"/>
</dbReference>
<keyword evidence="7" id="KW-1185">Reference proteome</keyword>
<protein>
    <recommendedName>
        <fullName evidence="4">Histidinol-phosphatase</fullName>
        <ecNumber evidence="4">3.1.3.15</ecNumber>
    </recommendedName>
</protein>
<dbReference type="EC" id="3.1.3.15" evidence="4"/>
<feature type="binding site" evidence="5">
    <location>
        <position position="216"/>
    </location>
    <ligand>
        <name>Mg(2+)</name>
        <dbReference type="ChEBI" id="CHEBI:18420"/>
        <label>1</label>
        <note>catalytic</note>
    </ligand>
</feature>
<keyword evidence="5" id="KW-0460">Magnesium</keyword>
<dbReference type="Gene3D" id="3.30.540.10">
    <property type="entry name" value="Fructose-1,6-Bisphosphatase, subunit A, domain 1"/>
    <property type="match status" value="1"/>
</dbReference>
<accession>A0A1B7L1G4</accession>
<proteinExistence type="inferred from homology"/>
<evidence type="ECO:0000313" key="6">
    <source>
        <dbReference type="EMBL" id="OAT76130.1"/>
    </source>
</evidence>
<dbReference type="AlphaFoldDB" id="A0A1B7L1G4"/>
<dbReference type="Proteomes" id="UP000078225">
    <property type="component" value="Unassembled WGS sequence"/>
</dbReference>
<evidence type="ECO:0000256" key="5">
    <source>
        <dbReference type="PIRSR" id="PIRSR600760-2"/>
    </source>
</evidence>
<keyword evidence="3" id="KW-0378">Hydrolase</keyword>
<feature type="binding site" evidence="5">
    <location>
        <position position="92"/>
    </location>
    <ligand>
        <name>Mg(2+)</name>
        <dbReference type="ChEBI" id="CHEBI:18420"/>
        <label>1</label>
        <note>catalytic</note>
    </ligand>
</feature>
<comment type="similarity">
    <text evidence="2">Belongs to the inositol monophosphatase superfamily.</text>
</comment>